<dbReference type="Gene3D" id="1.20.120.1150">
    <property type="match status" value="1"/>
</dbReference>
<dbReference type="GO" id="GO:0005634">
    <property type="term" value="C:nucleus"/>
    <property type="evidence" value="ECO:0007669"/>
    <property type="project" value="TreeGrafter"/>
</dbReference>
<accession>A0AAD5XXN9</accession>
<dbReference type="GO" id="GO:0007052">
    <property type="term" value="P:mitotic spindle organization"/>
    <property type="evidence" value="ECO:0007669"/>
    <property type="project" value="TreeGrafter"/>
</dbReference>
<dbReference type="EMBL" id="JADGJW010000684">
    <property type="protein sequence ID" value="KAJ3213701.1"/>
    <property type="molecule type" value="Genomic_DNA"/>
</dbReference>
<evidence type="ECO:0000256" key="7">
    <source>
        <dbReference type="RuleBase" id="RU361210"/>
    </source>
</evidence>
<dbReference type="EC" id="5.2.1.8" evidence="7"/>
<comment type="similarity">
    <text evidence="3 7">Belongs to the PTPA-type PPIase family.</text>
</comment>
<evidence type="ECO:0000256" key="2">
    <source>
        <dbReference type="ARBA" id="ARBA00004496"/>
    </source>
</evidence>
<evidence type="ECO:0000256" key="1">
    <source>
        <dbReference type="ARBA" id="ARBA00000971"/>
    </source>
</evidence>
<evidence type="ECO:0000256" key="5">
    <source>
        <dbReference type="ARBA" id="ARBA00023110"/>
    </source>
</evidence>
<reference evidence="8" key="1">
    <citation type="submission" date="2020-05" db="EMBL/GenBank/DDBJ databases">
        <title>Phylogenomic resolution of chytrid fungi.</title>
        <authorList>
            <person name="Stajich J.E."/>
            <person name="Amses K."/>
            <person name="Simmons R."/>
            <person name="Seto K."/>
            <person name="Myers J."/>
            <person name="Bonds A."/>
            <person name="Quandt C.A."/>
            <person name="Barry K."/>
            <person name="Liu P."/>
            <person name="Grigoriev I."/>
            <person name="Longcore J.E."/>
            <person name="James T.Y."/>
        </authorList>
    </citation>
    <scope>NUCLEOTIDE SEQUENCE</scope>
    <source>
        <strain evidence="8">JEL0476</strain>
    </source>
</reference>
<protein>
    <recommendedName>
        <fullName evidence="7">Serine/threonine-protein phosphatase 2A activator</fullName>
        <ecNumber evidence="7">5.2.1.8</ecNumber>
    </recommendedName>
    <alternativeName>
        <fullName evidence="7">Phosphotyrosyl phosphatase activator</fullName>
    </alternativeName>
</protein>
<name>A0AAD5XXN9_9FUNG</name>
<evidence type="ECO:0000256" key="4">
    <source>
        <dbReference type="ARBA" id="ARBA00022490"/>
    </source>
</evidence>
<evidence type="ECO:0000313" key="8">
    <source>
        <dbReference type="EMBL" id="KAJ3213701.1"/>
    </source>
</evidence>
<dbReference type="PANTHER" id="PTHR10012:SF0">
    <property type="entry name" value="SERINE_THREONINE-PROTEIN PHOSPHATASE 2A ACTIVATOR"/>
    <property type="match status" value="1"/>
</dbReference>
<dbReference type="PANTHER" id="PTHR10012">
    <property type="entry name" value="SERINE/THREONINE-PROTEIN PHOSPHATASE 2A REGULATORY SUBUNIT B"/>
    <property type="match status" value="1"/>
</dbReference>
<sequence length="302" mass="34789">MTVAKKINTSEDIEIFKKSNGFNDLFSFITFINQASAPQPVSNEVQLILNSLNKVKDIVSSQELLEQSEQRFGNRAFREVVEILERETNLLPNFRDKEELKDDLPSNLTSLEEEVHFYFINSFGNKIRLDYGSGHELNFISCLFCLFKLNFFSLEDLNNLKLEPAGSHGVWGLDDFQFLPYIWGSGQMVLKPKNNIKPSDTTNKALASELKDENLYFSAINYINETKNGPFFEHSPILYDISGVLSWSKVNTGLLKMYQNEVLLKFPVIQHLHFGSLIVFDTVSNDNKFWENLRSKFETLKL</sequence>
<comment type="caution">
    <text evidence="8">The sequence shown here is derived from an EMBL/GenBank/DDBJ whole genome shotgun (WGS) entry which is preliminary data.</text>
</comment>
<organism evidence="8 9">
    <name type="scientific">Clydaea vesicula</name>
    <dbReference type="NCBI Taxonomy" id="447962"/>
    <lineage>
        <taxon>Eukaryota</taxon>
        <taxon>Fungi</taxon>
        <taxon>Fungi incertae sedis</taxon>
        <taxon>Chytridiomycota</taxon>
        <taxon>Chytridiomycota incertae sedis</taxon>
        <taxon>Chytridiomycetes</taxon>
        <taxon>Lobulomycetales</taxon>
        <taxon>Lobulomycetaceae</taxon>
        <taxon>Clydaea</taxon>
    </lineage>
</organism>
<dbReference type="InterPro" id="IPR004327">
    <property type="entry name" value="Phstyr_phstse_ac"/>
</dbReference>
<dbReference type="GO" id="GO:0003755">
    <property type="term" value="F:peptidyl-prolyl cis-trans isomerase activity"/>
    <property type="evidence" value="ECO:0007669"/>
    <property type="project" value="UniProtKB-KW"/>
</dbReference>
<dbReference type="PIRSF" id="PIRSF016325">
    <property type="entry name" value="Phstyr_phstse_ac"/>
    <property type="match status" value="1"/>
</dbReference>
<comment type="function">
    <text evidence="7">PPIases accelerate the folding of proteins. It catalyzes the cis-trans isomerization of proline imidic peptide bonds in oligopeptides.</text>
</comment>
<keyword evidence="9" id="KW-1185">Reference proteome</keyword>
<proteinExistence type="inferred from homology"/>
<dbReference type="Pfam" id="PF03095">
    <property type="entry name" value="PTPA"/>
    <property type="match status" value="2"/>
</dbReference>
<comment type="subcellular location">
    <subcellularLocation>
        <location evidence="2 7">Cytoplasm</location>
    </subcellularLocation>
</comment>
<dbReference type="GO" id="GO:0000159">
    <property type="term" value="C:protein phosphatase type 2A complex"/>
    <property type="evidence" value="ECO:0007669"/>
    <property type="project" value="TreeGrafter"/>
</dbReference>
<dbReference type="InterPro" id="IPR037218">
    <property type="entry name" value="PTPA_sf"/>
</dbReference>
<evidence type="ECO:0000256" key="3">
    <source>
        <dbReference type="ARBA" id="ARBA00011019"/>
    </source>
</evidence>
<dbReference type="SUPFAM" id="SSF140984">
    <property type="entry name" value="PTPA-like"/>
    <property type="match status" value="1"/>
</dbReference>
<dbReference type="AlphaFoldDB" id="A0AAD5XXN9"/>
<dbReference type="GO" id="GO:0008160">
    <property type="term" value="F:protein tyrosine phosphatase activator activity"/>
    <property type="evidence" value="ECO:0007669"/>
    <property type="project" value="TreeGrafter"/>
</dbReference>
<keyword evidence="6 7" id="KW-0413">Isomerase</keyword>
<dbReference type="GO" id="GO:0005737">
    <property type="term" value="C:cytoplasm"/>
    <property type="evidence" value="ECO:0007669"/>
    <property type="project" value="UniProtKB-SubCell"/>
</dbReference>
<dbReference type="InterPro" id="IPR043170">
    <property type="entry name" value="PTPA_C_lid"/>
</dbReference>
<dbReference type="Proteomes" id="UP001211065">
    <property type="component" value="Unassembled WGS sequence"/>
</dbReference>
<evidence type="ECO:0000313" key="9">
    <source>
        <dbReference type="Proteomes" id="UP001211065"/>
    </source>
</evidence>
<keyword evidence="5 7" id="KW-0697">Rotamase</keyword>
<dbReference type="FunFam" id="1.20.120.1150:FF:000002">
    <property type="entry name" value="Serine/threonine-protein phosphatase 2A activator"/>
    <property type="match status" value="1"/>
</dbReference>
<comment type="catalytic activity">
    <reaction evidence="1 7">
        <text>[protein]-peptidylproline (omega=180) = [protein]-peptidylproline (omega=0)</text>
        <dbReference type="Rhea" id="RHEA:16237"/>
        <dbReference type="Rhea" id="RHEA-COMP:10747"/>
        <dbReference type="Rhea" id="RHEA-COMP:10748"/>
        <dbReference type="ChEBI" id="CHEBI:83833"/>
        <dbReference type="ChEBI" id="CHEBI:83834"/>
        <dbReference type="EC" id="5.2.1.8"/>
    </reaction>
</comment>
<gene>
    <name evidence="8" type="primary">PPP2R4</name>
    <name evidence="8" type="ORF">HK099_007225</name>
</gene>
<evidence type="ECO:0000256" key="6">
    <source>
        <dbReference type="ARBA" id="ARBA00023235"/>
    </source>
</evidence>
<keyword evidence="4 7" id="KW-0963">Cytoplasm</keyword>